<gene>
    <name evidence="2" type="primary">P0496C02.116</name>
</gene>
<sequence length="135" mass="14703">MTPLARSPHLCLPQVWTAKRRRGGGLPVKGGDDYSPMRSPSPTSTRAGGGGGLRGGEEVRFTLKNEFPRFFSVFPRGFFFENSDRGWRRKAAIAGDRRGRGDPVDGDAMPPAAAAAAAGRGVVIYERERERRGRS</sequence>
<dbReference type="Proteomes" id="UP000000763">
    <property type="component" value="Chromosome 7"/>
</dbReference>
<proteinExistence type="predicted"/>
<dbReference type="EMBL" id="AP004378">
    <property type="protein sequence ID" value="BAC16057.1"/>
    <property type="molecule type" value="Genomic_DNA"/>
</dbReference>
<evidence type="ECO:0000256" key="1">
    <source>
        <dbReference type="SAM" id="MobiDB-lite"/>
    </source>
</evidence>
<reference evidence="3" key="1">
    <citation type="journal article" date="2005" name="Nature">
        <title>The map-based sequence of the rice genome.</title>
        <authorList>
            <consortium name="International rice genome sequencing project (IRGSP)"/>
            <person name="Matsumoto T."/>
            <person name="Wu J."/>
            <person name="Kanamori H."/>
            <person name="Katayose Y."/>
            <person name="Fujisawa M."/>
            <person name="Namiki N."/>
            <person name="Mizuno H."/>
            <person name="Yamamoto K."/>
            <person name="Antonio B.A."/>
            <person name="Baba T."/>
            <person name="Sakata K."/>
            <person name="Nagamura Y."/>
            <person name="Aoki H."/>
            <person name="Arikawa K."/>
            <person name="Arita K."/>
            <person name="Bito T."/>
            <person name="Chiden Y."/>
            <person name="Fujitsuka N."/>
            <person name="Fukunaka R."/>
            <person name="Hamada M."/>
            <person name="Harada C."/>
            <person name="Hayashi A."/>
            <person name="Hijishita S."/>
            <person name="Honda M."/>
            <person name="Hosokawa S."/>
            <person name="Ichikawa Y."/>
            <person name="Idonuma A."/>
            <person name="Iijima M."/>
            <person name="Ikeda M."/>
            <person name="Ikeno M."/>
            <person name="Ito K."/>
            <person name="Ito S."/>
            <person name="Ito T."/>
            <person name="Ito Y."/>
            <person name="Ito Y."/>
            <person name="Iwabuchi A."/>
            <person name="Kamiya K."/>
            <person name="Karasawa W."/>
            <person name="Kurita K."/>
            <person name="Katagiri S."/>
            <person name="Kikuta A."/>
            <person name="Kobayashi H."/>
            <person name="Kobayashi N."/>
            <person name="Machita K."/>
            <person name="Maehara T."/>
            <person name="Masukawa M."/>
            <person name="Mizubayashi T."/>
            <person name="Mukai Y."/>
            <person name="Nagasaki H."/>
            <person name="Nagata Y."/>
            <person name="Naito S."/>
            <person name="Nakashima M."/>
            <person name="Nakama Y."/>
            <person name="Nakamichi Y."/>
            <person name="Nakamura M."/>
            <person name="Meguro A."/>
            <person name="Negishi M."/>
            <person name="Ohta I."/>
            <person name="Ohta T."/>
            <person name="Okamoto M."/>
            <person name="Ono N."/>
            <person name="Saji S."/>
            <person name="Sakaguchi M."/>
            <person name="Sakai K."/>
            <person name="Shibata M."/>
            <person name="Shimokawa T."/>
            <person name="Song J."/>
            <person name="Takazaki Y."/>
            <person name="Terasawa K."/>
            <person name="Tsugane M."/>
            <person name="Tsuji K."/>
            <person name="Ueda S."/>
            <person name="Waki K."/>
            <person name="Yamagata H."/>
            <person name="Yamamoto M."/>
            <person name="Yamamoto S."/>
            <person name="Yamane H."/>
            <person name="Yoshiki S."/>
            <person name="Yoshihara R."/>
            <person name="Yukawa K."/>
            <person name="Zhong H."/>
            <person name="Yano M."/>
            <person name="Yuan Q."/>
            <person name="Ouyang S."/>
            <person name="Liu J."/>
            <person name="Jones K.M."/>
            <person name="Gansberger K."/>
            <person name="Moffat K."/>
            <person name="Hill J."/>
            <person name="Bera J."/>
            <person name="Fadrosh D."/>
            <person name="Jin S."/>
            <person name="Johri S."/>
            <person name="Kim M."/>
            <person name="Overton L."/>
            <person name="Reardon M."/>
            <person name="Tsitrin T."/>
            <person name="Vuong H."/>
            <person name="Weaver B."/>
            <person name="Ciecko A."/>
            <person name="Tallon L."/>
            <person name="Jackson J."/>
            <person name="Pai G."/>
            <person name="Aken S.V."/>
            <person name="Utterback T."/>
            <person name="Reidmuller S."/>
            <person name="Feldblyum T."/>
            <person name="Hsiao J."/>
            <person name="Zismann V."/>
            <person name="Iobst S."/>
            <person name="de Vazeille A.R."/>
            <person name="Buell C.R."/>
            <person name="Ying K."/>
            <person name="Li Y."/>
            <person name="Lu T."/>
            <person name="Huang Y."/>
            <person name="Zhao Q."/>
            <person name="Feng Q."/>
            <person name="Zhang L."/>
            <person name="Zhu J."/>
            <person name="Weng Q."/>
            <person name="Mu J."/>
            <person name="Lu Y."/>
            <person name="Fan D."/>
            <person name="Liu Y."/>
            <person name="Guan J."/>
            <person name="Zhang Y."/>
            <person name="Yu S."/>
            <person name="Liu X."/>
            <person name="Zhang Y."/>
            <person name="Hong G."/>
            <person name="Han B."/>
            <person name="Choisne N."/>
            <person name="Demange N."/>
            <person name="Orjeda G."/>
            <person name="Samain S."/>
            <person name="Cattolico L."/>
            <person name="Pelletier E."/>
            <person name="Couloux A."/>
            <person name="Segurens B."/>
            <person name="Wincker P."/>
            <person name="D'Hont A."/>
            <person name="Scarpelli C."/>
            <person name="Weissenbach J."/>
            <person name="Salanoubat M."/>
            <person name="Quetier F."/>
            <person name="Yu Y."/>
            <person name="Kim H.R."/>
            <person name="Rambo T."/>
            <person name="Currie J."/>
            <person name="Collura K."/>
            <person name="Luo M."/>
            <person name="Yang T."/>
            <person name="Ammiraju J.S.S."/>
            <person name="Engler F."/>
            <person name="Soderlund C."/>
            <person name="Wing R.A."/>
            <person name="Palmer L.E."/>
            <person name="de la Bastide M."/>
            <person name="Spiegel L."/>
            <person name="Nascimento L."/>
            <person name="Zutavern T."/>
            <person name="O'Shaughnessy A."/>
            <person name="Dike S."/>
            <person name="Dedhia N."/>
            <person name="Preston R."/>
            <person name="Balija V."/>
            <person name="McCombie W.R."/>
            <person name="Chow T."/>
            <person name="Chen H."/>
            <person name="Chung M."/>
            <person name="Chen C."/>
            <person name="Shaw J."/>
            <person name="Wu H."/>
            <person name="Hsiao K."/>
            <person name="Chao Y."/>
            <person name="Chu M."/>
            <person name="Cheng C."/>
            <person name="Hour A."/>
            <person name="Lee P."/>
            <person name="Lin S."/>
            <person name="Lin Y."/>
            <person name="Liou J."/>
            <person name="Liu S."/>
            <person name="Hsing Y."/>
            <person name="Raghuvanshi S."/>
            <person name="Mohanty A."/>
            <person name="Bharti A.K."/>
            <person name="Gaur A."/>
            <person name="Gupta V."/>
            <person name="Kumar D."/>
            <person name="Ravi V."/>
            <person name="Vij S."/>
            <person name="Kapur A."/>
            <person name="Khurana P."/>
            <person name="Khurana P."/>
            <person name="Khurana J.P."/>
            <person name="Tyagi A.K."/>
            <person name="Gaikwad K."/>
            <person name="Singh A."/>
            <person name="Dalal V."/>
            <person name="Srivastava S."/>
            <person name="Dixit A."/>
            <person name="Pal A.K."/>
            <person name="Ghazi I.A."/>
            <person name="Yadav M."/>
            <person name="Pandit A."/>
            <person name="Bhargava A."/>
            <person name="Sureshbabu K."/>
            <person name="Batra K."/>
            <person name="Sharma T.R."/>
            <person name="Mohapatra T."/>
            <person name="Singh N.K."/>
            <person name="Messing J."/>
            <person name="Nelson A.B."/>
            <person name="Fuks G."/>
            <person name="Kavchok S."/>
            <person name="Keizer G."/>
            <person name="Linton E."/>
            <person name="Llaca V."/>
            <person name="Song R."/>
            <person name="Tanyolac B."/>
            <person name="Young S."/>
            <person name="Ho-Il K."/>
            <person name="Hahn J.H."/>
            <person name="Sangsakoo G."/>
            <person name="Vanavichit A."/>
            <person name="de Mattos Luiz.A.T."/>
            <person name="Zimmer P.D."/>
            <person name="Malone G."/>
            <person name="Dellagostin O."/>
            <person name="de Oliveira A.C."/>
            <person name="Bevan M."/>
            <person name="Bancroft I."/>
            <person name="Minx P."/>
            <person name="Cordum H."/>
            <person name="Wilson R."/>
            <person name="Cheng Z."/>
            <person name="Jin W."/>
            <person name="Jiang J."/>
            <person name="Leong S.A."/>
            <person name="Iwama H."/>
            <person name="Gojobori T."/>
            <person name="Itoh T."/>
            <person name="Niimura Y."/>
            <person name="Fujii Y."/>
            <person name="Habara T."/>
            <person name="Sakai H."/>
            <person name="Sato Y."/>
            <person name="Wilson G."/>
            <person name="Kumar K."/>
            <person name="McCouch S."/>
            <person name="Juretic N."/>
            <person name="Hoen D."/>
            <person name="Wright S."/>
            <person name="Bruskiewich R."/>
            <person name="Bureau T."/>
            <person name="Miyao A."/>
            <person name="Hirochika H."/>
            <person name="Nishikawa T."/>
            <person name="Kadowaki K."/>
            <person name="Sugiura M."/>
            <person name="Burr B."/>
            <person name="Sasaki T."/>
        </authorList>
    </citation>
    <scope>NUCLEOTIDE SEQUENCE [LARGE SCALE GENOMIC DNA]</scope>
    <source>
        <strain evidence="3">cv. Nipponbare</strain>
    </source>
</reference>
<evidence type="ECO:0000313" key="2">
    <source>
        <dbReference type="EMBL" id="BAC16057.1"/>
    </source>
</evidence>
<reference evidence="3" key="2">
    <citation type="journal article" date="2008" name="Nucleic Acids Res.">
        <title>The rice annotation project database (RAP-DB): 2008 update.</title>
        <authorList>
            <consortium name="The rice annotation project (RAP)"/>
        </authorList>
    </citation>
    <scope>GENOME REANNOTATION</scope>
    <source>
        <strain evidence="3">cv. Nipponbare</strain>
    </source>
</reference>
<evidence type="ECO:0000313" key="3">
    <source>
        <dbReference type="Proteomes" id="UP000000763"/>
    </source>
</evidence>
<feature type="compositionally biased region" description="Low complexity" evidence="1">
    <location>
        <begin position="36"/>
        <end position="46"/>
    </location>
</feature>
<organism evidence="2 3">
    <name type="scientific">Oryza sativa subsp. japonica</name>
    <name type="common">Rice</name>
    <dbReference type="NCBI Taxonomy" id="39947"/>
    <lineage>
        <taxon>Eukaryota</taxon>
        <taxon>Viridiplantae</taxon>
        <taxon>Streptophyta</taxon>
        <taxon>Embryophyta</taxon>
        <taxon>Tracheophyta</taxon>
        <taxon>Spermatophyta</taxon>
        <taxon>Magnoliopsida</taxon>
        <taxon>Liliopsida</taxon>
        <taxon>Poales</taxon>
        <taxon>Poaceae</taxon>
        <taxon>BOP clade</taxon>
        <taxon>Oryzoideae</taxon>
        <taxon>Oryzeae</taxon>
        <taxon>Oryzinae</taxon>
        <taxon>Oryza</taxon>
        <taxon>Oryza sativa</taxon>
    </lineage>
</organism>
<accession>Q8H3V4</accession>
<protein>
    <submittedName>
        <fullName evidence="2">Uncharacterized protein</fullName>
    </submittedName>
</protein>
<feature type="region of interest" description="Disordered" evidence="1">
    <location>
        <begin position="21"/>
        <end position="56"/>
    </location>
</feature>
<name>Q8H3V4_ORYSJ</name>
<dbReference type="AlphaFoldDB" id="Q8H3V4"/>